<feature type="region of interest" description="Disordered" evidence="4">
    <location>
        <begin position="294"/>
        <end position="314"/>
    </location>
</feature>
<protein>
    <recommendedName>
        <fullName evidence="7">RING-type domain-containing protein</fullName>
    </recommendedName>
</protein>
<evidence type="ECO:0000256" key="4">
    <source>
        <dbReference type="SAM" id="MobiDB-lite"/>
    </source>
</evidence>
<feature type="compositionally biased region" description="Basic and acidic residues" evidence="4">
    <location>
        <begin position="302"/>
        <end position="313"/>
    </location>
</feature>
<evidence type="ECO:0000256" key="1">
    <source>
        <dbReference type="ARBA" id="ARBA00022723"/>
    </source>
</evidence>
<evidence type="ECO:0000313" key="6">
    <source>
        <dbReference type="Proteomes" id="UP000692954"/>
    </source>
</evidence>
<evidence type="ECO:0000313" key="5">
    <source>
        <dbReference type="EMBL" id="CAD8127632.1"/>
    </source>
</evidence>
<dbReference type="PROSITE" id="PS00518">
    <property type="entry name" value="ZF_RING_1"/>
    <property type="match status" value="2"/>
</dbReference>
<reference evidence="5" key="1">
    <citation type="submission" date="2021-01" db="EMBL/GenBank/DDBJ databases">
        <authorList>
            <consortium name="Genoscope - CEA"/>
            <person name="William W."/>
        </authorList>
    </citation>
    <scope>NUCLEOTIDE SEQUENCE</scope>
</reference>
<keyword evidence="1" id="KW-0479">Metal-binding</keyword>
<gene>
    <name evidence="5" type="ORF">PSON_ATCC_30995.1.T1780065</name>
</gene>
<keyword evidence="3" id="KW-0862">Zinc</keyword>
<accession>A0A8S1RK32</accession>
<evidence type="ECO:0008006" key="7">
    <source>
        <dbReference type="Google" id="ProtNLM"/>
    </source>
</evidence>
<dbReference type="InterPro" id="IPR017907">
    <property type="entry name" value="Znf_RING_CS"/>
</dbReference>
<evidence type="ECO:0000256" key="2">
    <source>
        <dbReference type="ARBA" id="ARBA00022771"/>
    </source>
</evidence>
<dbReference type="EMBL" id="CAJJDN010000178">
    <property type="protein sequence ID" value="CAD8127632.1"/>
    <property type="molecule type" value="Genomic_DNA"/>
</dbReference>
<name>A0A8S1RK32_9CILI</name>
<comment type="caution">
    <text evidence="5">The sequence shown here is derived from an EMBL/GenBank/DDBJ whole genome shotgun (WGS) entry which is preliminary data.</text>
</comment>
<keyword evidence="2" id="KW-0863">Zinc-finger</keyword>
<dbReference type="Proteomes" id="UP000692954">
    <property type="component" value="Unassembled WGS sequence"/>
</dbReference>
<organism evidence="5 6">
    <name type="scientific">Paramecium sonneborni</name>
    <dbReference type="NCBI Taxonomy" id="65129"/>
    <lineage>
        <taxon>Eukaryota</taxon>
        <taxon>Sar</taxon>
        <taxon>Alveolata</taxon>
        <taxon>Ciliophora</taxon>
        <taxon>Intramacronucleata</taxon>
        <taxon>Oligohymenophorea</taxon>
        <taxon>Peniculida</taxon>
        <taxon>Parameciidae</taxon>
        <taxon>Paramecium</taxon>
    </lineage>
</organism>
<sequence>MDQGEVQNYLMKFEKEIKDKEVLNQSEKQNQLNSNYPKEQERRIFEQCSKCKINLNQKLFQIKKCNHKICNNCLQGIDINFNLSYNCLIRDCNQKFTKQEYKNYIQYLQDLSKLEVIQTNVNISQQNQNHQQFECDNCFKIQKEDIKYVLNCGHIICLTCAIKNSLLRRCCIQASQVEEYQNFRKTIQLKCEGCKNSFLLPNLFELRCGHKFCLICCQKIYSGKIQRCLVESCQNSVYLIENLNKFIIDQVIQESKEIQLKKEENIIQNLNEEPTIDKQRKQIVQKEEAKVIEQTNLNQRNQDQDNKNEEEKSISAQNSVITIKEIKQFEQVNSKKEEILLQPKEQKQIIVSNRSKVLNPFDSFLNMEKQAHSFKEMDSEEEFFISQQLQEIIQAQEKESEFYRGNCTKCNQEFSIFNRKQQINCKLHEIGVCCILIKFNDCPQCEEGLQKQTKKTLIIKKTPLEEEYFFESTIKSSYYNDKPQSYQQTYQGQNKIFLNMEKHIPNQGQEIRRNTTIDSAYKRVLENRQLVDDRTLIRNEIRNHNELTLQRSPPPFQLSHNTNHYNYGKFNLGKIYGQPYREGPLNIRFNSRYPVR</sequence>
<proteinExistence type="predicted"/>
<dbReference type="GO" id="GO:0008270">
    <property type="term" value="F:zinc ion binding"/>
    <property type="evidence" value="ECO:0007669"/>
    <property type="project" value="UniProtKB-KW"/>
</dbReference>
<evidence type="ECO:0000256" key="3">
    <source>
        <dbReference type="ARBA" id="ARBA00022833"/>
    </source>
</evidence>
<keyword evidence="6" id="KW-1185">Reference proteome</keyword>
<dbReference type="AlphaFoldDB" id="A0A8S1RK32"/>
<dbReference type="OrthoDB" id="307363at2759"/>